<name>G7H2K7_9ACTN</name>
<accession>G7H2K7</accession>
<dbReference type="STRING" id="1073574.GOARA_051_00260"/>
<evidence type="ECO:0000256" key="1">
    <source>
        <dbReference type="SAM" id="MobiDB-lite"/>
    </source>
</evidence>
<feature type="transmembrane region" description="Helical" evidence="2">
    <location>
        <begin position="12"/>
        <end position="34"/>
    </location>
</feature>
<feature type="region of interest" description="Disordered" evidence="1">
    <location>
        <begin position="83"/>
        <end position="106"/>
    </location>
</feature>
<feature type="compositionally biased region" description="Polar residues" evidence="1">
    <location>
        <begin position="91"/>
        <end position="106"/>
    </location>
</feature>
<dbReference type="EMBL" id="BAEE01000051">
    <property type="protein sequence ID" value="GAB10082.1"/>
    <property type="molecule type" value="Genomic_DNA"/>
</dbReference>
<evidence type="ECO:0000313" key="3">
    <source>
        <dbReference type="EMBL" id="GAB10082.1"/>
    </source>
</evidence>
<comment type="caution">
    <text evidence="3">The sequence shown here is derived from an EMBL/GenBank/DDBJ whole genome shotgun (WGS) entry which is preliminary data.</text>
</comment>
<gene>
    <name evidence="3" type="ORF">GOARA_051_00260</name>
</gene>
<proteinExistence type="predicted"/>
<evidence type="ECO:0000256" key="2">
    <source>
        <dbReference type="SAM" id="Phobius"/>
    </source>
</evidence>
<dbReference type="Proteomes" id="UP000035088">
    <property type="component" value="Unassembled WGS sequence"/>
</dbReference>
<reference evidence="3 4" key="1">
    <citation type="submission" date="2011-11" db="EMBL/GenBank/DDBJ databases">
        <title>Whole genome shotgun sequence of Gordonia araii NBRC 100433.</title>
        <authorList>
            <person name="Yoshida Y."/>
            <person name="Hosoyama A."/>
            <person name="Tsuchikane K."/>
            <person name="Katsumata H."/>
            <person name="Yamazaki S."/>
            <person name="Fujita N."/>
        </authorList>
    </citation>
    <scope>NUCLEOTIDE SEQUENCE [LARGE SCALE GENOMIC DNA]</scope>
    <source>
        <strain evidence="3 4">NBRC 100433</strain>
    </source>
</reference>
<keyword evidence="4" id="KW-1185">Reference proteome</keyword>
<keyword evidence="2" id="KW-0472">Membrane</keyword>
<keyword evidence="2" id="KW-1133">Transmembrane helix</keyword>
<dbReference type="AlphaFoldDB" id="G7H2K7"/>
<organism evidence="3 4">
    <name type="scientific">Gordonia araii NBRC 100433</name>
    <dbReference type="NCBI Taxonomy" id="1073574"/>
    <lineage>
        <taxon>Bacteria</taxon>
        <taxon>Bacillati</taxon>
        <taxon>Actinomycetota</taxon>
        <taxon>Actinomycetes</taxon>
        <taxon>Mycobacteriales</taxon>
        <taxon>Gordoniaceae</taxon>
        <taxon>Gordonia</taxon>
    </lineage>
</organism>
<evidence type="ECO:0000313" key="4">
    <source>
        <dbReference type="Proteomes" id="UP000035088"/>
    </source>
</evidence>
<dbReference type="RefSeq" id="WP_007322157.1">
    <property type="nucleotide sequence ID" value="NZ_BAEE01000051.1"/>
</dbReference>
<sequence>MGAPLAAVASPIIGAVIGAGIGAVVGAGIGASYASAPARVDADAPAKASSSPVSELVAALPAPAAPVVDAAYSDPTVKNIGRALDRAAETNPGSDGHWTSPSQSCR</sequence>
<keyword evidence="2" id="KW-0812">Transmembrane</keyword>
<protein>
    <submittedName>
        <fullName evidence="3">Uncharacterized protein</fullName>
    </submittedName>
</protein>